<feature type="compositionally biased region" description="Basic and acidic residues" evidence="1">
    <location>
        <begin position="428"/>
        <end position="439"/>
    </location>
</feature>
<dbReference type="AlphaFoldDB" id="A0A0D9QT32"/>
<dbReference type="RefSeq" id="XP_012333126.1">
    <property type="nucleotide sequence ID" value="XM_012477703.1"/>
</dbReference>
<dbReference type="GeneID" id="24265366"/>
<feature type="compositionally biased region" description="Polar residues" evidence="1">
    <location>
        <begin position="359"/>
        <end position="379"/>
    </location>
</feature>
<dbReference type="EMBL" id="KQ001645">
    <property type="protein sequence ID" value="KJP90204.1"/>
    <property type="molecule type" value="Genomic_DNA"/>
</dbReference>
<keyword evidence="3" id="KW-1185">Reference proteome</keyword>
<protein>
    <submittedName>
        <fullName evidence="2">Uncharacterized protein</fullName>
    </submittedName>
</protein>
<accession>A0A0D9QT32</accession>
<dbReference type="Proteomes" id="UP000054561">
    <property type="component" value="Unassembled WGS sequence"/>
</dbReference>
<reference evidence="2 3" key="1">
    <citation type="submission" date="2014-03" db="EMBL/GenBank/DDBJ databases">
        <title>The Genome Sequence of Plasmodium fragile nilgiri.</title>
        <authorList>
            <consortium name="The Broad Institute Genomics Platform"/>
            <consortium name="The Broad Institute Genome Sequencing Center for Infectious Disease"/>
            <person name="Neafsey D."/>
            <person name="Duraisingh M."/>
            <person name="Young S.K."/>
            <person name="Zeng Q."/>
            <person name="Gargeya S."/>
            <person name="Abouelleil A."/>
            <person name="Alvarado L."/>
            <person name="Chapman S.B."/>
            <person name="Gainer-Dewar J."/>
            <person name="Goldberg J."/>
            <person name="Griggs A."/>
            <person name="Gujja S."/>
            <person name="Hansen M."/>
            <person name="Howarth C."/>
            <person name="Imamovic A."/>
            <person name="Larimer J."/>
            <person name="Pearson M."/>
            <person name="Poon T.W."/>
            <person name="Priest M."/>
            <person name="Roberts A."/>
            <person name="Saif S."/>
            <person name="Shea T."/>
            <person name="Sykes S."/>
            <person name="Wortman J."/>
            <person name="Nusbaum C."/>
            <person name="Birren B."/>
        </authorList>
    </citation>
    <scope>NUCLEOTIDE SEQUENCE [LARGE SCALE GENOMIC DNA]</scope>
    <source>
        <strain evidence="3">nilgiri</strain>
    </source>
</reference>
<sequence length="514" mass="59546">MKCFLCHSEVLPTLNTFIMLDIIIQMLKGSNFQGRSKGKREKKKKKKKKTKKKALYLTNRIMMEAFPPNFKFILAFLNGQVDHHAGGTLPEERAGNGELHQLNEDKHDDELQAERNSFLRNTAQWNVHKVKDIKKGTLERVNHFEPPMKEHLSMDKFKQILEHIHIKYIERGNKQQEEDDDANDKERTLTEALYNLNEQKEYNWVIVNLAFLFLEDKKKINMYAENLCLHYCHEQTKDTCTDSLNNTKEIHFSPRNKNNFANMLMEREIYDVTFFKNILSFHFCYSFLVNFDEHLNHNRVAVTISHAIHSQVGGLYKDAQRGGDCFGDGGRGERARGRRTTHRTRGRDNNHDPEPTDRWPNNEQHTVATRLDQNNAEKNSSSRKRKLGEIEGAEVHSGGYSGASAAERERSAPEEGSTTDTAPSGGSDEARHTHVEHPNLNDLPNLCNDDPRREHVTKNGNTHAKDFLTHPKRKKKKGKRKHLYTFDVVPKCDVYKKNYLNMLSLYCDCVFLIS</sequence>
<feature type="compositionally biased region" description="Basic and acidic residues" evidence="1">
    <location>
        <begin position="449"/>
        <end position="469"/>
    </location>
</feature>
<feature type="compositionally biased region" description="Basic and acidic residues" evidence="1">
    <location>
        <begin position="346"/>
        <end position="357"/>
    </location>
</feature>
<organism evidence="2 3">
    <name type="scientific">Plasmodium fragile</name>
    <dbReference type="NCBI Taxonomy" id="5857"/>
    <lineage>
        <taxon>Eukaryota</taxon>
        <taxon>Sar</taxon>
        <taxon>Alveolata</taxon>
        <taxon>Apicomplexa</taxon>
        <taxon>Aconoidasida</taxon>
        <taxon>Haemosporida</taxon>
        <taxon>Plasmodiidae</taxon>
        <taxon>Plasmodium</taxon>
        <taxon>Plasmodium (Plasmodium)</taxon>
    </lineage>
</organism>
<name>A0A0D9QT32_PLAFR</name>
<feature type="compositionally biased region" description="Basic residues" evidence="1">
    <location>
        <begin position="336"/>
        <end position="345"/>
    </location>
</feature>
<gene>
    <name evidence="2" type="ORF">AK88_00052</name>
</gene>
<proteinExistence type="predicted"/>
<dbReference type="OrthoDB" id="372575at2759"/>
<dbReference type="VEuPathDB" id="PlasmoDB:AK88_00052"/>
<evidence type="ECO:0000313" key="2">
    <source>
        <dbReference type="EMBL" id="KJP90204.1"/>
    </source>
</evidence>
<evidence type="ECO:0000313" key="3">
    <source>
        <dbReference type="Proteomes" id="UP000054561"/>
    </source>
</evidence>
<evidence type="ECO:0000256" key="1">
    <source>
        <dbReference type="SAM" id="MobiDB-lite"/>
    </source>
</evidence>
<feature type="region of interest" description="Disordered" evidence="1">
    <location>
        <begin position="323"/>
        <end position="478"/>
    </location>
</feature>
<dbReference type="OMA" id="DINHCDI"/>